<dbReference type="AlphaFoldDB" id="D6NLZ3"/>
<dbReference type="PANTHER" id="PTHR35279:SF1">
    <property type="entry name" value="ARABINANASE_LEVANSUCRASE_INVERTASE"/>
    <property type="match status" value="1"/>
</dbReference>
<dbReference type="PANTHER" id="PTHR35279">
    <property type="match status" value="1"/>
</dbReference>
<proteinExistence type="predicted"/>
<dbReference type="RefSeq" id="WP_248387493.1">
    <property type="nucleotide sequence ID" value="NZ_CP147726.1"/>
</dbReference>
<dbReference type="SUPFAM" id="SSF75005">
    <property type="entry name" value="Arabinanase/levansucrase/invertase"/>
    <property type="match status" value="1"/>
</dbReference>
<dbReference type="InterPro" id="IPR023296">
    <property type="entry name" value="Glyco_hydro_beta-prop_sf"/>
</dbReference>
<dbReference type="Gene3D" id="2.115.10.20">
    <property type="entry name" value="Glycosyl hydrolase domain, family 43"/>
    <property type="match status" value="1"/>
</dbReference>
<evidence type="ECO:0000313" key="1">
    <source>
        <dbReference type="EMBL" id="ADF80978.1"/>
    </source>
</evidence>
<accession>D6NLZ3</accession>
<dbReference type="EMBL" id="GU576498">
    <property type="protein sequence ID" value="ADF80978.1"/>
    <property type="molecule type" value="Genomic_DNA"/>
</dbReference>
<name>D6NLZ3_VIBCL</name>
<evidence type="ECO:0008006" key="2">
    <source>
        <dbReference type="Google" id="ProtNLM"/>
    </source>
</evidence>
<reference evidence="1" key="1">
    <citation type="submission" date="2010-01" db="EMBL/GenBank/DDBJ databases">
        <authorList>
            <person name="Aydanian A.G."/>
            <person name="Johnson J.A."/>
            <person name="Tang L."/>
            <person name="Morris J.G.Jr."/>
            <person name="Nair G.B."/>
            <person name="Stine O.C."/>
        </authorList>
    </citation>
    <scope>NUCLEOTIDE SEQUENCE</scope>
    <source>
        <strain evidence="1">CO545</strain>
    </source>
</reference>
<reference evidence="1" key="2">
    <citation type="journal article" date="2011" name="Appl. Environ. Microbiol.">
        <title>Genetic Diversity of O-Antigen Biosynthesis Regions in Vibrio cholerae.</title>
        <authorList>
            <person name="Aydanian A."/>
            <person name="Tang L."/>
            <person name="Morris J.G."/>
            <person name="Johnson J.A."/>
            <person name="Stine O.C."/>
        </authorList>
    </citation>
    <scope>NUCLEOTIDE SEQUENCE</scope>
    <source>
        <strain evidence="1">CO545</strain>
    </source>
</reference>
<organism evidence="1">
    <name type="scientific">Vibrio cholerae</name>
    <dbReference type="NCBI Taxonomy" id="666"/>
    <lineage>
        <taxon>Bacteria</taxon>
        <taxon>Pseudomonadati</taxon>
        <taxon>Pseudomonadota</taxon>
        <taxon>Gammaproteobacteria</taxon>
        <taxon>Vibrionales</taxon>
        <taxon>Vibrionaceae</taxon>
        <taxon>Vibrio</taxon>
    </lineage>
</organism>
<protein>
    <recommendedName>
        <fullName evidence="2">Glycosyl hydrolase family 32 N-terminal domain-containing protein</fullName>
    </recommendedName>
</protein>
<sequence>MKWKKMGLVYRPRRKQPWNQKYAILPVPEFIENENRIRIYFGSTDNENFGRISYIEVDADEPTKILYEHQKPVLDLGREGTFDDCGVVPSCLVQKEECSLLYTVGFQRCVKVPYMLFAGLAMFEKNEPATMKRYSEAPILERTPERPISQGAPWVLYENGKYRMWHWYGTKWIEVEGKPFIDYHIGYAESDDGYTWSMTDNVCLAPIKELGEFAVARPCVFKQGETYHMWYSVRLEKKMYRIAYATSKDGLKWIRHTGDFGLEVSDDGWDSEMMCYPAVIEVKGRLLMFFNGNNNGETGFGVAEAELND</sequence>